<protein>
    <recommendedName>
        <fullName evidence="1">2EXR domain-containing protein</fullName>
    </recommendedName>
</protein>
<dbReference type="Proteomes" id="UP001310594">
    <property type="component" value="Unassembled WGS sequence"/>
</dbReference>
<comment type="caution">
    <text evidence="2">The sequence shown here is derived from an EMBL/GenBank/DDBJ whole genome shotgun (WGS) entry which is preliminary data.</text>
</comment>
<dbReference type="PANTHER" id="PTHR42085">
    <property type="entry name" value="F-BOX DOMAIN-CONTAINING PROTEIN"/>
    <property type="match status" value="1"/>
</dbReference>
<feature type="domain" description="2EXR" evidence="1">
    <location>
        <begin position="61"/>
        <end position="127"/>
    </location>
</feature>
<dbReference type="PANTHER" id="PTHR42085:SF2">
    <property type="entry name" value="F-BOX DOMAIN-CONTAINING PROTEIN"/>
    <property type="match status" value="1"/>
</dbReference>
<sequence length="204" mass="23253">MPAKPSFEDRLEACINTMLREEYPFTHTSIINGVASETAGSAARKIIKRKKACKQGVRPLQFMDLPPELRNRIHEYAVRYYDQWMTDSGTRNHEILTAKWSESYAAMQPAITKVSRQLRSETLEMFYATNQFVITLDYITSIEVDEGTFKASKWLRAIGTVNATHIKDCTILFTPRYLCVPIEEILAKTDLSLVAGIAKLESRP</sequence>
<evidence type="ECO:0000259" key="1">
    <source>
        <dbReference type="Pfam" id="PF20150"/>
    </source>
</evidence>
<dbReference type="InterPro" id="IPR038883">
    <property type="entry name" value="AN11006-like"/>
</dbReference>
<dbReference type="EMBL" id="JAVRQU010000003">
    <property type="protein sequence ID" value="KAK5705563.1"/>
    <property type="molecule type" value="Genomic_DNA"/>
</dbReference>
<accession>A0AAN7WQ21</accession>
<reference evidence="2" key="1">
    <citation type="submission" date="2023-08" db="EMBL/GenBank/DDBJ databases">
        <title>Black Yeasts Isolated from many extreme environments.</title>
        <authorList>
            <person name="Coleine C."/>
            <person name="Stajich J.E."/>
            <person name="Selbmann L."/>
        </authorList>
    </citation>
    <scope>NUCLEOTIDE SEQUENCE</scope>
    <source>
        <strain evidence="2">CCFEE 5810</strain>
    </source>
</reference>
<evidence type="ECO:0000313" key="3">
    <source>
        <dbReference type="Proteomes" id="UP001310594"/>
    </source>
</evidence>
<gene>
    <name evidence="2" type="ORF">LTR97_002682</name>
</gene>
<proteinExistence type="predicted"/>
<name>A0AAN7WQ21_9PEZI</name>
<evidence type="ECO:0000313" key="2">
    <source>
        <dbReference type="EMBL" id="KAK5705563.1"/>
    </source>
</evidence>
<dbReference type="Pfam" id="PF20150">
    <property type="entry name" value="2EXR"/>
    <property type="match status" value="1"/>
</dbReference>
<dbReference type="AlphaFoldDB" id="A0AAN7WQ21"/>
<organism evidence="2 3">
    <name type="scientific">Elasticomyces elasticus</name>
    <dbReference type="NCBI Taxonomy" id="574655"/>
    <lineage>
        <taxon>Eukaryota</taxon>
        <taxon>Fungi</taxon>
        <taxon>Dikarya</taxon>
        <taxon>Ascomycota</taxon>
        <taxon>Pezizomycotina</taxon>
        <taxon>Dothideomycetes</taxon>
        <taxon>Dothideomycetidae</taxon>
        <taxon>Mycosphaerellales</taxon>
        <taxon>Teratosphaeriaceae</taxon>
        <taxon>Elasticomyces</taxon>
    </lineage>
</organism>
<dbReference type="InterPro" id="IPR045518">
    <property type="entry name" value="2EXR"/>
</dbReference>